<reference evidence="6 7" key="1">
    <citation type="submission" date="2024-04" db="EMBL/GenBank/DDBJ databases">
        <title>Phyllosticta paracitricarpa is synonymous to the EU quarantine fungus P. citricarpa based on phylogenomic analyses.</title>
        <authorList>
            <consortium name="Lawrence Berkeley National Laboratory"/>
            <person name="Van Ingen-Buijs V.A."/>
            <person name="Van Westerhoven A.C."/>
            <person name="Haridas S."/>
            <person name="Skiadas P."/>
            <person name="Martin F."/>
            <person name="Groenewald J.Z."/>
            <person name="Crous P.W."/>
            <person name="Seidl M.F."/>
        </authorList>
    </citation>
    <scope>NUCLEOTIDE SEQUENCE [LARGE SCALE GENOMIC DNA]</scope>
    <source>
        <strain evidence="6 7">CBS 123371</strain>
    </source>
</reference>
<comment type="caution">
    <text evidence="6">The sequence shown here is derived from an EMBL/GenBank/DDBJ whole genome shotgun (WGS) entry which is preliminary data.</text>
</comment>
<dbReference type="EMBL" id="JBBPHU010000009">
    <property type="protein sequence ID" value="KAK7513745.1"/>
    <property type="molecule type" value="Genomic_DNA"/>
</dbReference>
<dbReference type="Proteomes" id="UP001363622">
    <property type="component" value="Unassembled WGS sequence"/>
</dbReference>
<gene>
    <name evidence="6" type="ORF">IWZ03DRAFT_382868</name>
</gene>
<evidence type="ECO:0000313" key="6">
    <source>
        <dbReference type="EMBL" id="KAK7513745.1"/>
    </source>
</evidence>
<keyword evidence="1 4" id="KW-0812">Transmembrane</keyword>
<dbReference type="PANTHER" id="PTHR12483:SF120">
    <property type="entry name" value="HIGH-AFFINITY COPPER TRANSPORTER CTRA2"/>
    <property type="match status" value="1"/>
</dbReference>
<feature type="compositionally biased region" description="Low complexity" evidence="5">
    <location>
        <begin position="11"/>
        <end position="21"/>
    </location>
</feature>
<comment type="subcellular location">
    <subcellularLocation>
        <location evidence="4">Membrane</location>
        <topology evidence="4">Multi-pass membrane protein</topology>
    </subcellularLocation>
</comment>
<keyword evidence="7" id="KW-1185">Reference proteome</keyword>
<comment type="similarity">
    <text evidence="4">Belongs to the copper transporter (Ctr) (TC 1.A.56) family. SLC31A subfamily.</text>
</comment>
<evidence type="ECO:0000256" key="4">
    <source>
        <dbReference type="RuleBase" id="RU367022"/>
    </source>
</evidence>
<feature type="transmembrane region" description="Helical" evidence="4">
    <location>
        <begin position="55"/>
        <end position="74"/>
    </location>
</feature>
<sequence>MFRRHEEMPGMDMSSSNMSSSDMSTMDVSAMRMTFFASSNTPLYSDQWTPHTVGQYAATCIFLIALALAWRALFAAKAIVEERWLAQALQRRYVVVAGQTPESERIKQDASSSPGTLMVNGVEQKVMVTQQQVKGPQPWRFSVDLPRALLATVMAGVGWLRMLAIMTLNVGYFMSILGGTFLGEVLVGRYVQGMAEH</sequence>
<feature type="region of interest" description="Disordered" evidence="5">
    <location>
        <begin position="1"/>
        <end position="21"/>
    </location>
</feature>
<keyword evidence="4" id="KW-0813">Transport</keyword>
<protein>
    <recommendedName>
        <fullName evidence="4">Copper transport protein</fullName>
    </recommendedName>
</protein>
<keyword evidence="4" id="KW-0406">Ion transport</keyword>
<proteinExistence type="inferred from homology"/>
<evidence type="ECO:0000256" key="1">
    <source>
        <dbReference type="ARBA" id="ARBA00022692"/>
    </source>
</evidence>
<name>A0ABR1KFC2_9PEZI</name>
<dbReference type="Pfam" id="PF04145">
    <property type="entry name" value="Ctr"/>
    <property type="match status" value="1"/>
</dbReference>
<dbReference type="InterPro" id="IPR007274">
    <property type="entry name" value="Cop_transporter"/>
</dbReference>
<keyword evidence="2 4" id="KW-1133">Transmembrane helix</keyword>
<keyword evidence="4" id="KW-0187">Copper transport</keyword>
<accession>A0ABR1KFC2</accession>
<organism evidence="6 7">
    <name type="scientific">Phyllosticta citriasiana</name>
    <dbReference type="NCBI Taxonomy" id="595635"/>
    <lineage>
        <taxon>Eukaryota</taxon>
        <taxon>Fungi</taxon>
        <taxon>Dikarya</taxon>
        <taxon>Ascomycota</taxon>
        <taxon>Pezizomycotina</taxon>
        <taxon>Dothideomycetes</taxon>
        <taxon>Dothideomycetes incertae sedis</taxon>
        <taxon>Botryosphaeriales</taxon>
        <taxon>Phyllostictaceae</taxon>
        <taxon>Phyllosticta</taxon>
    </lineage>
</organism>
<evidence type="ECO:0000256" key="3">
    <source>
        <dbReference type="ARBA" id="ARBA00023136"/>
    </source>
</evidence>
<evidence type="ECO:0000256" key="2">
    <source>
        <dbReference type="ARBA" id="ARBA00022989"/>
    </source>
</evidence>
<evidence type="ECO:0000313" key="7">
    <source>
        <dbReference type="Proteomes" id="UP001363622"/>
    </source>
</evidence>
<keyword evidence="3 4" id="KW-0472">Membrane</keyword>
<keyword evidence="4" id="KW-0186">Copper</keyword>
<dbReference type="PANTHER" id="PTHR12483">
    <property type="entry name" value="SOLUTE CARRIER FAMILY 31 COPPER TRANSPORTERS"/>
    <property type="match status" value="1"/>
</dbReference>
<evidence type="ECO:0000256" key="5">
    <source>
        <dbReference type="SAM" id="MobiDB-lite"/>
    </source>
</evidence>